<name>A0A644YY38_9ZZZZ</name>
<evidence type="ECO:0008006" key="3">
    <source>
        <dbReference type="Google" id="ProtNLM"/>
    </source>
</evidence>
<evidence type="ECO:0000313" key="2">
    <source>
        <dbReference type="EMBL" id="MPM32938.1"/>
    </source>
</evidence>
<organism evidence="2">
    <name type="scientific">bioreactor metagenome</name>
    <dbReference type="NCBI Taxonomy" id="1076179"/>
    <lineage>
        <taxon>unclassified sequences</taxon>
        <taxon>metagenomes</taxon>
        <taxon>ecological metagenomes</taxon>
    </lineage>
</organism>
<reference evidence="2" key="1">
    <citation type="submission" date="2019-08" db="EMBL/GenBank/DDBJ databases">
        <authorList>
            <person name="Kucharzyk K."/>
            <person name="Murdoch R.W."/>
            <person name="Higgins S."/>
            <person name="Loffler F."/>
        </authorList>
    </citation>
    <scope>NUCLEOTIDE SEQUENCE</scope>
</reference>
<comment type="caution">
    <text evidence="2">The sequence shown here is derived from an EMBL/GenBank/DDBJ whole genome shotgun (WGS) entry which is preliminary data.</text>
</comment>
<dbReference type="GO" id="GO:0055085">
    <property type="term" value="P:transmembrane transport"/>
    <property type="evidence" value="ECO:0007669"/>
    <property type="project" value="InterPro"/>
</dbReference>
<dbReference type="NCBIfam" id="NF037995">
    <property type="entry name" value="TRAP_S1"/>
    <property type="match status" value="1"/>
</dbReference>
<dbReference type="PANTHER" id="PTHR33376">
    <property type="match status" value="1"/>
</dbReference>
<dbReference type="InterPro" id="IPR038404">
    <property type="entry name" value="TRAP_DctP_sf"/>
</dbReference>
<gene>
    <name evidence="2" type="ORF">SDC9_79505</name>
</gene>
<protein>
    <recommendedName>
        <fullName evidence="3">Solute-binding protein</fullName>
    </recommendedName>
</protein>
<dbReference type="AlphaFoldDB" id="A0A644YY38"/>
<dbReference type="PANTHER" id="PTHR33376:SF15">
    <property type="entry name" value="BLL6794 PROTEIN"/>
    <property type="match status" value="1"/>
</dbReference>
<accession>A0A644YY38</accession>
<sequence length="390" mass="44210">MLPERGRFPAEKRGDSIGQKWVPGTQRVEGVFVYFFKGGHEVKRKLIRAGLMALFCISVFSGASFAKDIVLRLSDHDVLGGLKGQIGTFWFNEIEKQTGGKVKIKAYWGGTLFSAEEQLKALSDGVVDIAAIYPDFYPKQLPLFGAFWLFPKGPENWENIRWIYKESISRIPEFDRELKDAGVKILLMENGLPMSYMARYPITSLKDIKGKKWRAGDRWNLKLLENQGAVAISVPWGDCYMALETGTVDGIVSNYDGMHRQKFDEPAKNILAGKAIGWSQPMFYCINQEKWDSIPKDLQEGILKATEITEKAFGDMYNGEFNRIVEAEKKAGCTVNFYSPEDVDSWADEKCLEGLREIFCTELQDDGIENSREMLKQMKAIIDEGIAKEK</sequence>
<dbReference type="InterPro" id="IPR018389">
    <property type="entry name" value="DctP_fam"/>
</dbReference>
<dbReference type="Pfam" id="PF03480">
    <property type="entry name" value="DctP"/>
    <property type="match status" value="1"/>
</dbReference>
<dbReference type="EMBL" id="VSSQ01006508">
    <property type="protein sequence ID" value="MPM32938.1"/>
    <property type="molecule type" value="Genomic_DNA"/>
</dbReference>
<evidence type="ECO:0000256" key="1">
    <source>
        <dbReference type="ARBA" id="ARBA00022729"/>
    </source>
</evidence>
<dbReference type="Gene3D" id="3.40.190.170">
    <property type="entry name" value="Bacterial extracellular solute-binding protein, family 7"/>
    <property type="match status" value="1"/>
</dbReference>
<keyword evidence="1" id="KW-0732">Signal</keyword>
<proteinExistence type="predicted"/>